<keyword evidence="6" id="KW-0547">Nucleotide-binding</keyword>
<feature type="compositionally biased region" description="Low complexity" evidence="10">
    <location>
        <begin position="9"/>
        <end position="21"/>
    </location>
</feature>
<evidence type="ECO:0000256" key="1">
    <source>
        <dbReference type="ARBA" id="ARBA00004141"/>
    </source>
</evidence>
<feature type="transmembrane region" description="Helical" evidence="11">
    <location>
        <begin position="852"/>
        <end position="877"/>
    </location>
</feature>
<protein>
    <submittedName>
        <fullName evidence="14">Multidrug resistance protein 1a</fullName>
    </submittedName>
</protein>
<feature type="transmembrane region" description="Helical" evidence="11">
    <location>
        <begin position="957"/>
        <end position="977"/>
    </location>
</feature>
<feature type="transmembrane region" description="Helical" evidence="11">
    <location>
        <begin position="808"/>
        <end position="832"/>
    </location>
</feature>
<dbReference type="EMBL" id="KE346360">
    <property type="protein sequence ID" value="KJE88541.1"/>
    <property type="molecule type" value="Genomic_DNA"/>
</dbReference>
<dbReference type="CDD" id="cd18577">
    <property type="entry name" value="ABC_6TM_Pgp_ABCB1_D1_like"/>
    <property type="match status" value="1"/>
</dbReference>
<evidence type="ECO:0000256" key="2">
    <source>
        <dbReference type="ARBA" id="ARBA00007577"/>
    </source>
</evidence>
<dbReference type="SUPFAM" id="SSF52540">
    <property type="entry name" value="P-loop containing nucleoside triphosphate hydrolases"/>
    <property type="match status" value="2"/>
</dbReference>
<dbReference type="PROSITE" id="PS50893">
    <property type="entry name" value="ABC_TRANSPORTER_2"/>
    <property type="match status" value="2"/>
</dbReference>
<dbReference type="FunFam" id="3.40.50.300:FF:000205">
    <property type="entry name" value="ABC transporter B family member 4"/>
    <property type="match status" value="2"/>
</dbReference>
<feature type="transmembrane region" description="Helical" evidence="11">
    <location>
        <begin position="140"/>
        <end position="163"/>
    </location>
</feature>
<dbReference type="InterPro" id="IPR003593">
    <property type="entry name" value="AAA+_ATPase"/>
</dbReference>
<dbReference type="Gene3D" id="3.40.50.300">
    <property type="entry name" value="P-loop containing nucleotide triphosphate hydrolases"/>
    <property type="match status" value="2"/>
</dbReference>
<evidence type="ECO:0000313" key="14">
    <source>
        <dbReference type="EMBL" id="KJE88541.1"/>
    </source>
</evidence>
<dbReference type="PANTHER" id="PTHR43394:SF27">
    <property type="entry name" value="ATP-DEPENDENT TRANSLOCASE ABCB1-LIKE"/>
    <property type="match status" value="1"/>
</dbReference>
<dbReference type="InterPro" id="IPR027417">
    <property type="entry name" value="P-loop_NTPase"/>
</dbReference>
<dbReference type="PROSITE" id="PS50929">
    <property type="entry name" value="ABC_TM1F"/>
    <property type="match status" value="2"/>
</dbReference>
<feature type="transmembrane region" description="Helical" evidence="11">
    <location>
        <begin position="265"/>
        <end position="284"/>
    </location>
</feature>
<feature type="transmembrane region" description="Helical" evidence="11">
    <location>
        <begin position="189"/>
        <end position="214"/>
    </location>
</feature>
<evidence type="ECO:0000313" key="15">
    <source>
        <dbReference type="Proteomes" id="UP000008743"/>
    </source>
</evidence>
<dbReference type="GO" id="GO:0015421">
    <property type="term" value="F:ABC-type oligopeptide transporter activity"/>
    <property type="evidence" value="ECO:0007669"/>
    <property type="project" value="TreeGrafter"/>
</dbReference>
<dbReference type="GO" id="GO:0016887">
    <property type="term" value="F:ATP hydrolysis activity"/>
    <property type="evidence" value="ECO:0007669"/>
    <property type="project" value="InterPro"/>
</dbReference>
<evidence type="ECO:0000256" key="6">
    <source>
        <dbReference type="ARBA" id="ARBA00022741"/>
    </source>
</evidence>
<name>A0A0D2U039_CAPO3</name>
<dbReference type="Proteomes" id="UP000008743">
    <property type="component" value="Unassembled WGS sequence"/>
</dbReference>
<feature type="transmembrane region" description="Helical" evidence="11">
    <location>
        <begin position="1035"/>
        <end position="1057"/>
    </location>
</feature>
<dbReference type="FunFam" id="1.20.1560.10:FF:000018">
    <property type="entry name" value="ATP-binding cassette subfamily B member 11"/>
    <property type="match status" value="1"/>
</dbReference>
<feature type="domain" description="ABC transmembrane type-1" evidence="13">
    <location>
        <begin position="812"/>
        <end position="1098"/>
    </location>
</feature>
<feature type="domain" description="ABC transmembrane type-1" evidence="13">
    <location>
        <begin position="144"/>
        <end position="425"/>
    </location>
</feature>
<dbReference type="GO" id="GO:0090374">
    <property type="term" value="P:oligopeptide export from mitochondrion"/>
    <property type="evidence" value="ECO:0007669"/>
    <property type="project" value="TreeGrafter"/>
</dbReference>
<dbReference type="STRING" id="595528.A0A0D2U039"/>
<feature type="domain" description="ABC transporter" evidence="12">
    <location>
        <begin position="467"/>
        <end position="703"/>
    </location>
</feature>
<keyword evidence="3" id="KW-0813">Transport</keyword>
<feature type="region of interest" description="Disordered" evidence="10">
    <location>
        <begin position="1"/>
        <end position="118"/>
    </location>
</feature>
<evidence type="ECO:0000256" key="11">
    <source>
        <dbReference type="SAM" id="Phobius"/>
    </source>
</evidence>
<dbReference type="InterPro" id="IPR003439">
    <property type="entry name" value="ABC_transporter-like_ATP-bd"/>
</dbReference>
<dbReference type="GO" id="GO:0005743">
    <property type="term" value="C:mitochondrial inner membrane"/>
    <property type="evidence" value="ECO:0007669"/>
    <property type="project" value="TreeGrafter"/>
</dbReference>
<comment type="subcellular location">
    <subcellularLocation>
        <location evidence="1">Membrane</location>
        <topology evidence="1">Multi-pass membrane protein</topology>
    </subcellularLocation>
</comment>
<dbReference type="InterPro" id="IPR039421">
    <property type="entry name" value="Type_1_exporter"/>
</dbReference>
<reference evidence="15" key="1">
    <citation type="submission" date="2011-02" db="EMBL/GenBank/DDBJ databases">
        <title>The Genome Sequence of Capsaspora owczarzaki ATCC 30864.</title>
        <authorList>
            <person name="Russ C."/>
            <person name="Cuomo C."/>
            <person name="Burger G."/>
            <person name="Gray M.W."/>
            <person name="Holland P.W.H."/>
            <person name="King N."/>
            <person name="Lang F.B.F."/>
            <person name="Roger A.J."/>
            <person name="Ruiz-Trillo I."/>
            <person name="Young S.K."/>
            <person name="Zeng Q."/>
            <person name="Gargeya S."/>
            <person name="Alvarado L."/>
            <person name="Berlin A."/>
            <person name="Chapman S.B."/>
            <person name="Chen Z."/>
            <person name="Freedman E."/>
            <person name="Gellesch M."/>
            <person name="Goldberg J."/>
            <person name="Griggs A."/>
            <person name="Gujja S."/>
            <person name="Heilman E."/>
            <person name="Heiman D."/>
            <person name="Howarth C."/>
            <person name="Mehta T."/>
            <person name="Neiman D."/>
            <person name="Pearson M."/>
            <person name="Roberts A."/>
            <person name="Saif S."/>
            <person name="Shea T."/>
            <person name="Shenoy N."/>
            <person name="Sisk P."/>
            <person name="Stolte C."/>
            <person name="Sykes S."/>
            <person name="White J."/>
            <person name="Yandava C."/>
            <person name="Haas B."/>
            <person name="Nusbaum C."/>
            <person name="Birren B."/>
        </authorList>
    </citation>
    <scope>NUCLEOTIDE SEQUENCE</scope>
    <source>
        <strain evidence="15">ATCC 30864</strain>
    </source>
</reference>
<dbReference type="PhylomeDB" id="A0A0D2U039"/>
<evidence type="ECO:0000256" key="3">
    <source>
        <dbReference type="ARBA" id="ARBA00022448"/>
    </source>
</evidence>
<dbReference type="Pfam" id="PF00005">
    <property type="entry name" value="ABC_tran"/>
    <property type="match status" value="2"/>
</dbReference>
<dbReference type="eggNOG" id="KOG0055">
    <property type="taxonomic scope" value="Eukaryota"/>
</dbReference>
<dbReference type="Pfam" id="PF00664">
    <property type="entry name" value="ABC_membrane"/>
    <property type="match status" value="2"/>
</dbReference>
<evidence type="ECO:0000256" key="10">
    <source>
        <dbReference type="SAM" id="MobiDB-lite"/>
    </source>
</evidence>
<dbReference type="FunCoup" id="A0A0D2U039">
    <property type="interactions" value="14"/>
</dbReference>
<dbReference type="Gene3D" id="1.20.1560.10">
    <property type="entry name" value="ABC transporter type 1, transmembrane domain"/>
    <property type="match status" value="1"/>
</dbReference>
<dbReference type="RefSeq" id="XP_004365053.2">
    <property type="nucleotide sequence ID" value="XM_004364996.2"/>
</dbReference>
<feature type="compositionally biased region" description="Acidic residues" evidence="10">
    <location>
        <begin position="101"/>
        <end position="110"/>
    </location>
</feature>
<evidence type="ECO:0000259" key="13">
    <source>
        <dbReference type="PROSITE" id="PS50929"/>
    </source>
</evidence>
<feature type="compositionally biased region" description="Basic and acidic residues" evidence="10">
    <location>
        <begin position="764"/>
        <end position="785"/>
    </location>
</feature>
<sequence>MMSNPIHQSSSDGLLDNLDSSVAVHITPPAASEQRGSSTSLNSGNEEMQQVRARLPSYNEAMREESRRAEKRADDSVAIEMKQLSHPDEIIAAPAKSGGDGDGDDDSETDADGKKKKKKDAEKVPFKELLLRFATPFDKLLMCLGLLGSLGAGGSLPGMTIIFGEMIDVFTEFSQTDDRDKFDDGIFEFTMWFVGLAIFAWITSYLQMACWMIAGERITKTIRIRYVKAMLRQDIGWFDTQKAGDLTTRIQSDTFLIQEAVGEKVGVFFQHFTTFFAGFVIAFVRGWQLALVLLAVIPFLAVCGGFFSKMLASATTKGQKAYAGAGAIAEEVLSSIRTVASFSGEPLELTRYAGRLIEAYTIGVRKARASGLGIGVTFFIMFLAYALAFWFGSIMIDQGHMTSGGVLNVFFAVIIGAFSLGHAGPPIAAFGVGMGAAFHVFKVIDRVPPIDSESTEGAKPSTVKGDISLRDVHFHYATRAEVKILKGISIDIPSGQTVALVGASGCGKSTIISLIERFYDPVEGQVFLDGQDIKSLNLHWLRETVGIVSQEPVLFNMTIQENIRLGKPTATDEEIYQACRNSNIHDFIMSLPEAYRTPVGERGTQLSGGQKQRIAIARALIKNPRILLLDEATSALDNESERIVQDALDKASVGRTTIVIAHRLSTVRNADKIIVLGGGNVIEQGSHAELMAIPDGAFVALVEAQALHAASKKEGEDEEQGNSLDVPGGAADPTRRSVDATRRSANKMSGTGAAIGGTDAAATTDKDGAKAGADGKDELDPDAKAKAAVPEDYKVPLSRILKLNRPELGLLILGMIGAAVNGVVMPVFAILFSEILDVFSKTGDDLLEGARFWAGMFVVLAVVTGVANYMQTYFFGVSGERLTLRLREMSFQAMLRQNIAFFDMPANATGALTARLAVDASMVQGMAGSRFGTLTQVAVNLLAGVIIAFVAGWKLTLVILACIPLIMFAGALQMKALGGFSAQGKLAYQKSGKVASEAIENARTVTTLNKQAFFLSNFEHELVFPYHLGVKKSHVAGVGFGFSQAMMFFTYAVAFYYGGVLVGDGEQTFPEMIRTFTAIVFSAMAAGQMSTLATDADKARIACYNIFELLDRKSEVDPMSQDGTRVAVQSATVELKDLHFSYPERPDIPILQGLSLNVPAGHTVALVGASGCGKSTVIGMLERFYNPKSGTLLLDGQDISTMNVTHLRSQLGLVSQEPVLFGTSIEENIRYGKLDATDEEIVEAARNANIHNFISALPEGYKTQVGERGTQLSGGQKQRIAIARALIRNPKVILLDEATSALDSESEKIVQEALDRASKGRTTIVIAHRLSTIQDADMIVVFHKGKVAEQGTHDELLHKRGLYYKLATSQAKHH</sequence>
<feature type="transmembrane region" description="Helical" evidence="11">
    <location>
        <begin position="931"/>
        <end position="951"/>
    </location>
</feature>
<feature type="transmembrane region" description="Helical" evidence="11">
    <location>
        <begin position="290"/>
        <end position="312"/>
    </location>
</feature>
<dbReference type="PROSITE" id="PS00211">
    <property type="entry name" value="ABC_TRANSPORTER_1"/>
    <property type="match status" value="2"/>
</dbReference>
<dbReference type="InterPro" id="IPR036640">
    <property type="entry name" value="ABC1_TM_sf"/>
</dbReference>
<feature type="transmembrane region" description="Helical" evidence="11">
    <location>
        <begin position="408"/>
        <end position="432"/>
    </location>
</feature>
<keyword evidence="9 11" id="KW-0472">Membrane</keyword>
<evidence type="ECO:0000256" key="8">
    <source>
        <dbReference type="ARBA" id="ARBA00022989"/>
    </source>
</evidence>
<dbReference type="InterPro" id="IPR011527">
    <property type="entry name" value="ABC1_TM_dom"/>
</dbReference>
<evidence type="ECO:0000259" key="12">
    <source>
        <dbReference type="PROSITE" id="PS50893"/>
    </source>
</evidence>
<feature type="transmembrane region" description="Helical" evidence="11">
    <location>
        <begin position="372"/>
        <end position="396"/>
    </location>
</feature>
<feature type="domain" description="ABC transporter" evidence="12">
    <location>
        <begin position="1133"/>
        <end position="1369"/>
    </location>
</feature>
<keyword evidence="5" id="KW-0677">Repeat</keyword>
<dbReference type="InterPro" id="IPR017871">
    <property type="entry name" value="ABC_transporter-like_CS"/>
</dbReference>
<evidence type="ECO:0000256" key="9">
    <source>
        <dbReference type="ARBA" id="ARBA00023136"/>
    </source>
</evidence>
<dbReference type="GO" id="GO:0005524">
    <property type="term" value="F:ATP binding"/>
    <property type="evidence" value="ECO:0007669"/>
    <property type="project" value="UniProtKB-KW"/>
</dbReference>
<dbReference type="CDD" id="cd18578">
    <property type="entry name" value="ABC_6TM_Pgp_ABCB1_D2_like"/>
    <property type="match status" value="1"/>
</dbReference>
<organism evidence="14 15">
    <name type="scientific">Capsaspora owczarzaki (strain ATCC 30864)</name>
    <dbReference type="NCBI Taxonomy" id="595528"/>
    <lineage>
        <taxon>Eukaryota</taxon>
        <taxon>Filasterea</taxon>
        <taxon>Capsaspora</taxon>
    </lineage>
</organism>
<comment type="similarity">
    <text evidence="2">Belongs to the ABC transporter superfamily. ABCB family. Multidrug resistance exporter (TC 3.A.1.201) subfamily.</text>
</comment>
<feature type="compositionally biased region" description="Polar residues" evidence="10">
    <location>
        <begin position="34"/>
        <end position="48"/>
    </location>
</feature>
<feature type="compositionally biased region" description="Low complexity" evidence="10">
    <location>
        <begin position="750"/>
        <end position="763"/>
    </location>
</feature>
<feature type="region of interest" description="Disordered" evidence="10">
    <location>
        <begin position="710"/>
        <end position="785"/>
    </location>
</feature>
<dbReference type="SUPFAM" id="SSF90123">
    <property type="entry name" value="ABC transporter transmembrane region"/>
    <property type="match status" value="2"/>
</dbReference>
<evidence type="ECO:0000256" key="5">
    <source>
        <dbReference type="ARBA" id="ARBA00022737"/>
    </source>
</evidence>
<evidence type="ECO:0000256" key="7">
    <source>
        <dbReference type="ARBA" id="ARBA00022840"/>
    </source>
</evidence>
<dbReference type="SMART" id="SM00382">
    <property type="entry name" value="AAA"/>
    <property type="match status" value="2"/>
</dbReference>
<dbReference type="CDD" id="cd03249">
    <property type="entry name" value="ABC_MTABC3_MDL1_MDL2"/>
    <property type="match status" value="2"/>
</dbReference>
<keyword evidence="15" id="KW-1185">Reference proteome</keyword>
<dbReference type="PANTHER" id="PTHR43394">
    <property type="entry name" value="ATP-DEPENDENT PERMEASE MDL1, MITOCHONDRIAL"/>
    <property type="match status" value="1"/>
</dbReference>
<keyword evidence="4 11" id="KW-0812">Transmembrane</keyword>
<keyword evidence="8 11" id="KW-1133">Transmembrane helix</keyword>
<accession>A0A0D2U039</accession>
<feature type="compositionally biased region" description="Basic and acidic residues" evidence="10">
    <location>
        <begin position="61"/>
        <end position="75"/>
    </location>
</feature>
<dbReference type="InParanoid" id="A0A0D2U039"/>
<keyword evidence="7" id="KW-0067">ATP-binding</keyword>
<dbReference type="OrthoDB" id="6500128at2759"/>
<feature type="compositionally biased region" description="Basic and acidic residues" evidence="10">
    <location>
        <begin position="733"/>
        <end position="742"/>
    </location>
</feature>
<dbReference type="FunFam" id="1.20.1560.10:FF:000009">
    <property type="entry name" value="ABC transporter B family member 1"/>
    <property type="match status" value="1"/>
</dbReference>
<proteinExistence type="inferred from homology"/>
<evidence type="ECO:0000256" key="4">
    <source>
        <dbReference type="ARBA" id="ARBA00022692"/>
    </source>
</evidence>
<gene>
    <name evidence="14" type="ORF">CAOG_000182</name>
</gene>